<reference evidence="3 4" key="2">
    <citation type="submission" date="2020-06" db="EMBL/GenBank/DDBJ databases">
        <title>Antribacter stalactiti gen. nov., sp. nov., a new member of the family Nacardiaceae isolated from a cave.</title>
        <authorList>
            <person name="Kim I.S."/>
        </authorList>
    </citation>
    <scope>NUCLEOTIDE SEQUENCE [LARGE SCALE GENOMIC DNA]</scope>
    <source>
        <strain evidence="3 4">YC2-7</strain>
    </source>
</reference>
<protein>
    <submittedName>
        <fullName evidence="3">DUF4232 domain-containing protein</fullName>
    </submittedName>
</protein>
<evidence type="ECO:0000259" key="2">
    <source>
        <dbReference type="Pfam" id="PF14016"/>
    </source>
</evidence>
<feature type="signal peptide" evidence="1">
    <location>
        <begin position="1"/>
        <end position="20"/>
    </location>
</feature>
<comment type="caution">
    <text evidence="3">The sequence shown here is derived from an EMBL/GenBank/DDBJ whole genome shotgun (WGS) entry which is preliminary data.</text>
</comment>
<organism evidence="3 4">
    <name type="scientific">Antrihabitans stalactiti</name>
    <dbReference type="NCBI Taxonomy" id="2584121"/>
    <lineage>
        <taxon>Bacteria</taxon>
        <taxon>Bacillati</taxon>
        <taxon>Actinomycetota</taxon>
        <taxon>Actinomycetes</taxon>
        <taxon>Mycobacteriales</taxon>
        <taxon>Nocardiaceae</taxon>
        <taxon>Antrihabitans</taxon>
    </lineage>
</organism>
<feature type="domain" description="DUF4232" evidence="2">
    <location>
        <begin position="36"/>
        <end position="166"/>
    </location>
</feature>
<keyword evidence="4" id="KW-1185">Reference proteome</keyword>
<dbReference type="PROSITE" id="PS51257">
    <property type="entry name" value="PROKAR_LIPOPROTEIN"/>
    <property type="match status" value="1"/>
</dbReference>
<evidence type="ECO:0000313" key="4">
    <source>
        <dbReference type="Proteomes" id="UP000535543"/>
    </source>
</evidence>
<name>A0A848KAI9_9NOCA</name>
<evidence type="ECO:0000313" key="3">
    <source>
        <dbReference type="EMBL" id="NMN94686.1"/>
    </source>
</evidence>
<dbReference type="Proteomes" id="UP000535543">
    <property type="component" value="Unassembled WGS sequence"/>
</dbReference>
<proteinExistence type="predicted"/>
<dbReference type="InterPro" id="IPR025326">
    <property type="entry name" value="DUF4232"/>
</dbReference>
<sequence>MKAAVSVSLLAGALFVSAVACSSGQADPPASKDSACASGQLTVTASTMSPGSMHRGVRLNFSLPEGNSCVLTGYPGVDSGAGGPLLHAARTLRGYLGGLPSGADELPVVTVSPGHDAHAVVEGLATNSQGDQCPTYTDLRVTPPNTTDVATVSATIDTCALQVHPVSAS</sequence>
<feature type="chain" id="PRO_5038384762" evidence="1">
    <location>
        <begin position="21"/>
        <end position="169"/>
    </location>
</feature>
<dbReference type="AlphaFoldDB" id="A0A848KAI9"/>
<evidence type="ECO:0000256" key="1">
    <source>
        <dbReference type="SAM" id="SignalP"/>
    </source>
</evidence>
<dbReference type="EMBL" id="VCQU01000002">
    <property type="protein sequence ID" value="NMN94686.1"/>
    <property type="molecule type" value="Genomic_DNA"/>
</dbReference>
<dbReference type="Pfam" id="PF14016">
    <property type="entry name" value="DUF4232"/>
    <property type="match status" value="1"/>
</dbReference>
<keyword evidence="1" id="KW-0732">Signal</keyword>
<dbReference type="RefSeq" id="WP_169585424.1">
    <property type="nucleotide sequence ID" value="NZ_VCQU01000002.1"/>
</dbReference>
<reference evidence="3 4" key="1">
    <citation type="submission" date="2019-05" db="EMBL/GenBank/DDBJ databases">
        <authorList>
            <person name="Lee S.D."/>
        </authorList>
    </citation>
    <scope>NUCLEOTIDE SEQUENCE [LARGE SCALE GENOMIC DNA]</scope>
    <source>
        <strain evidence="3 4">YC2-7</strain>
    </source>
</reference>
<gene>
    <name evidence="3" type="ORF">FGL95_06500</name>
</gene>
<accession>A0A848KAI9</accession>